<proteinExistence type="predicted"/>
<protein>
    <submittedName>
        <fullName evidence="1">Uncharacterized protein</fullName>
    </submittedName>
</protein>
<organism evidence="1 2">
    <name type="scientific">Bauhinia variegata</name>
    <name type="common">Purple orchid tree</name>
    <name type="synonym">Phanera variegata</name>
    <dbReference type="NCBI Taxonomy" id="167791"/>
    <lineage>
        <taxon>Eukaryota</taxon>
        <taxon>Viridiplantae</taxon>
        <taxon>Streptophyta</taxon>
        <taxon>Embryophyta</taxon>
        <taxon>Tracheophyta</taxon>
        <taxon>Spermatophyta</taxon>
        <taxon>Magnoliopsida</taxon>
        <taxon>eudicotyledons</taxon>
        <taxon>Gunneridae</taxon>
        <taxon>Pentapetalae</taxon>
        <taxon>rosids</taxon>
        <taxon>fabids</taxon>
        <taxon>Fabales</taxon>
        <taxon>Fabaceae</taxon>
        <taxon>Cercidoideae</taxon>
        <taxon>Cercideae</taxon>
        <taxon>Bauhiniinae</taxon>
        <taxon>Bauhinia</taxon>
    </lineage>
</organism>
<evidence type="ECO:0000313" key="1">
    <source>
        <dbReference type="EMBL" id="KAI4351270.1"/>
    </source>
</evidence>
<dbReference type="Proteomes" id="UP000828941">
    <property type="component" value="Chromosome 3"/>
</dbReference>
<keyword evidence="2" id="KW-1185">Reference proteome</keyword>
<dbReference type="EMBL" id="CM039428">
    <property type="protein sequence ID" value="KAI4351270.1"/>
    <property type="molecule type" value="Genomic_DNA"/>
</dbReference>
<name>A0ACB9PSF2_BAUVA</name>
<gene>
    <name evidence="1" type="ORF">L6164_005646</name>
</gene>
<comment type="caution">
    <text evidence="1">The sequence shown here is derived from an EMBL/GenBank/DDBJ whole genome shotgun (WGS) entry which is preliminary data.</text>
</comment>
<accession>A0ACB9PSF2</accession>
<reference evidence="1 2" key="1">
    <citation type="journal article" date="2022" name="DNA Res.">
        <title>Chromosomal-level genome assembly of the orchid tree Bauhinia variegata (Leguminosae; Cercidoideae) supports the allotetraploid origin hypothesis of Bauhinia.</title>
        <authorList>
            <person name="Zhong Y."/>
            <person name="Chen Y."/>
            <person name="Zheng D."/>
            <person name="Pang J."/>
            <person name="Liu Y."/>
            <person name="Luo S."/>
            <person name="Meng S."/>
            <person name="Qian L."/>
            <person name="Wei D."/>
            <person name="Dai S."/>
            <person name="Zhou R."/>
        </authorList>
    </citation>
    <scope>NUCLEOTIDE SEQUENCE [LARGE SCALE GENOMIC DNA]</scope>
    <source>
        <strain evidence="1">BV-YZ2020</strain>
    </source>
</reference>
<evidence type="ECO:0000313" key="2">
    <source>
        <dbReference type="Proteomes" id="UP000828941"/>
    </source>
</evidence>
<sequence length="245" mass="28195">MFRKFEGFHMARPLPKNSSLRLEKHEQHKLCLLGLPESTLECILERLSPVDLSNVAEVCTSLRHRSRSDALWENHIKWRWDVVLGDAAYREWECHVTRIKGENRMLQQKENGLFGSITGVWPCIYLGSYLEISKQLISLVQSNCSKMALYVSLQRGRFWFPAQVYKVVSIASKFGFKSSSSSIPSPTGGWELIQENIQCVMLRISPVDTSPLAFHMSNCLNDLKPGDDIEIQMRRRTEKPYGIIY</sequence>